<name>L8JXX3_9BACT</name>
<dbReference type="InterPro" id="IPR057326">
    <property type="entry name" value="KR_dom"/>
</dbReference>
<feature type="region of interest" description="N-terminal hotdog fold" evidence="12">
    <location>
        <begin position="43"/>
        <end position="173"/>
    </location>
</feature>
<dbReference type="RefSeq" id="WP_009579371.1">
    <property type="nucleotide sequence ID" value="NZ_AMZN01000028.1"/>
</dbReference>
<comment type="cofactor">
    <cofactor evidence="1">
        <name>pantetheine 4'-phosphate</name>
        <dbReference type="ChEBI" id="CHEBI:47942"/>
    </cofactor>
</comment>
<dbReference type="InterPro" id="IPR020841">
    <property type="entry name" value="PKS_Beta-ketoAc_synthase_dom"/>
</dbReference>
<dbReference type="PROSITE" id="PS00012">
    <property type="entry name" value="PHOSPHOPANTETHEINE"/>
    <property type="match status" value="1"/>
</dbReference>
<evidence type="ECO:0000313" key="16">
    <source>
        <dbReference type="EMBL" id="ELR72062.1"/>
    </source>
</evidence>
<evidence type="ECO:0000256" key="4">
    <source>
        <dbReference type="ARBA" id="ARBA00022450"/>
    </source>
</evidence>
<evidence type="ECO:0000256" key="1">
    <source>
        <dbReference type="ARBA" id="ARBA00001957"/>
    </source>
</evidence>
<organism evidence="16 17">
    <name type="scientific">Fulvivirga imtechensis AK7</name>
    <dbReference type="NCBI Taxonomy" id="1237149"/>
    <lineage>
        <taxon>Bacteria</taxon>
        <taxon>Pseudomonadati</taxon>
        <taxon>Bacteroidota</taxon>
        <taxon>Cytophagia</taxon>
        <taxon>Cytophagales</taxon>
        <taxon>Fulvivirgaceae</taxon>
        <taxon>Fulvivirga</taxon>
    </lineage>
</organism>
<keyword evidence="10" id="KW-0511">Multifunctional enzyme</keyword>
<dbReference type="SUPFAM" id="SSF51735">
    <property type="entry name" value="NAD(P)-binding Rossmann-fold domains"/>
    <property type="match status" value="1"/>
</dbReference>
<dbReference type="InterPro" id="IPR013968">
    <property type="entry name" value="PKS_KR"/>
</dbReference>
<dbReference type="Gene3D" id="1.10.1240.100">
    <property type="match status" value="1"/>
</dbReference>
<dbReference type="Pfam" id="PF14765">
    <property type="entry name" value="PS-DH"/>
    <property type="match status" value="2"/>
</dbReference>
<dbReference type="GO" id="GO:0004312">
    <property type="term" value="F:fatty acid synthase activity"/>
    <property type="evidence" value="ECO:0007669"/>
    <property type="project" value="TreeGrafter"/>
</dbReference>
<dbReference type="Proteomes" id="UP000011135">
    <property type="component" value="Unassembled WGS sequence"/>
</dbReference>
<feature type="domain" description="Carrier" evidence="13">
    <location>
        <begin position="797"/>
        <end position="873"/>
    </location>
</feature>
<evidence type="ECO:0000256" key="10">
    <source>
        <dbReference type="ARBA" id="ARBA00023268"/>
    </source>
</evidence>
<dbReference type="PANTHER" id="PTHR43775">
    <property type="entry name" value="FATTY ACID SYNTHASE"/>
    <property type="match status" value="1"/>
</dbReference>
<dbReference type="SMART" id="SM00825">
    <property type="entry name" value="PKS_KS"/>
    <property type="match status" value="1"/>
</dbReference>
<dbReference type="InterPro" id="IPR042104">
    <property type="entry name" value="PKS_dehydratase_sf"/>
</dbReference>
<dbReference type="OrthoDB" id="4317020at2"/>
<dbReference type="eggNOG" id="COG4221">
    <property type="taxonomic scope" value="Bacteria"/>
</dbReference>
<dbReference type="Pfam" id="PF00109">
    <property type="entry name" value="ketoacyl-synt"/>
    <property type="match status" value="1"/>
</dbReference>
<dbReference type="Gene3D" id="1.10.1200.10">
    <property type="entry name" value="ACP-like"/>
    <property type="match status" value="2"/>
</dbReference>
<dbReference type="InterPro" id="IPR020806">
    <property type="entry name" value="PKS_PP-bd"/>
</dbReference>
<evidence type="ECO:0000259" key="15">
    <source>
        <dbReference type="PROSITE" id="PS52019"/>
    </source>
</evidence>
<comment type="function">
    <text evidence="11">Involved in production of the polyketide antibiotic thailandamide.</text>
</comment>
<feature type="region of interest" description="C-terminal hotdog fold" evidence="12">
    <location>
        <begin position="187"/>
        <end position="336"/>
    </location>
</feature>
<dbReference type="Pfam" id="PF08659">
    <property type="entry name" value="KR"/>
    <property type="match status" value="1"/>
</dbReference>
<dbReference type="Pfam" id="PF00550">
    <property type="entry name" value="PP-binding"/>
    <property type="match status" value="2"/>
</dbReference>
<dbReference type="PROSITE" id="PS52019">
    <property type="entry name" value="PKS_MFAS_DH"/>
    <property type="match status" value="2"/>
</dbReference>
<evidence type="ECO:0000256" key="7">
    <source>
        <dbReference type="ARBA" id="ARBA00022679"/>
    </source>
</evidence>
<dbReference type="eggNOG" id="COG1028">
    <property type="taxonomic scope" value="Bacteria"/>
</dbReference>
<dbReference type="Pfam" id="PF02801">
    <property type="entry name" value="Ketoacyl-synt_C"/>
    <property type="match status" value="1"/>
</dbReference>
<dbReference type="InterPro" id="IPR014031">
    <property type="entry name" value="Ketoacyl_synth_C"/>
</dbReference>
<dbReference type="SMART" id="SM00826">
    <property type="entry name" value="PKS_DH"/>
    <property type="match status" value="2"/>
</dbReference>
<dbReference type="CDD" id="cd00833">
    <property type="entry name" value="PKS"/>
    <property type="match status" value="1"/>
</dbReference>
<dbReference type="PROSITE" id="PS50075">
    <property type="entry name" value="CARRIER"/>
    <property type="match status" value="2"/>
</dbReference>
<dbReference type="InterPro" id="IPR006162">
    <property type="entry name" value="Ppantetheine_attach_site"/>
</dbReference>
<evidence type="ECO:0000256" key="6">
    <source>
        <dbReference type="ARBA" id="ARBA00022553"/>
    </source>
</evidence>
<evidence type="ECO:0000256" key="9">
    <source>
        <dbReference type="ARBA" id="ARBA00022857"/>
    </source>
</evidence>
<dbReference type="SMART" id="SM00822">
    <property type="entry name" value="PKS_KR"/>
    <property type="match status" value="1"/>
</dbReference>
<evidence type="ECO:0000256" key="5">
    <source>
        <dbReference type="ARBA" id="ARBA00022490"/>
    </source>
</evidence>
<reference evidence="16 17" key="1">
    <citation type="submission" date="2012-12" db="EMBL/GenBank/DDBJ databases">
        <title>Genome assembly of Fulvivirga imtechensis AK7.</title>
        <authorList>
            <person name="Nupur N."/>
            <person name="Khatri I."/>
            <person name="Kumar R."/>
            <person name="Subramanian S."/>
            <person name="Pinnaka A."/>
        </authorList>
    </citation>
    <scope>NUCLEOTIDE SEQUENCE [LARGE SCALE GENOMIC DNA]</scope>
    <source>
        <strain evidence="16 17">AK7</strain>
    </source>
</reference>
<feature type="domain" description="Ketosynthase family 3 (KS3)" evidence="14">
    <location>
        <begin position="930"/>
        <end position="1365"/>
    </location>
</feature>
<dbReference type="Gene3D" id="3.40.50.720">
    <property type="entry name" value="NAD(P)-binding Rossmann-like Domain"/>
    <property type="match status" value="1"/>
</dbReference>
<keyword evidence="5" id="KW-0963">Cytoplasm</keyword>
<dbReference type="SMART" id="SM01294">
    <property type="entry name" value="PKS_PP_betabranch"/>
    <property type="match status" value="1"/>
</dbReference>
<protein>
    <submittedName>
        <fullName evidence="16">Malonyl CoA-acyl carrier protein transacylase</fullName>
    </submittedName>
</protein>
<proteinExistence type="predicted"/>
<keyword evidence="8" id="KW-0677">Repeat</keyword>
<evidence type="ECO:0000256" key="3">
    <source>
        <dbReference type="ARBA" id="ARBA00004792"/>
    </source>
</evidence>
<dbReference type="CDD" id="cd08953">
    <property type="entry name" value="KR_2_SDR_x"/>
    <property type="match status" value="1"/>
</dbReference>
<evidence type="ECO:0000259" key="14">
    <source>
        <dbReference type="PROSITE" id="PS52004"/>
    </source>
</evidence>
<dbReference type="InterPro" id="IPR009081">
    <property type="entry name" value="PP-bd_ACP"/>
</dbReference>
<dbReference type="PATRIC" id="fig|1237149.3.peg.1882"/>
<comment type="caution">
    <text evidence="16">The sequence shown here is derived from an EMBL/GenBank/DDBJ whole genome shotgun (WGS) entry which is preliminary data.</text>
</comment>
<keyword evidence="9" id="KW-0521">NADP</keyword>
<evidence type="ECO:0000256" key="12">
    <source>
        <dbReference type="PROSITE-ProRule" id="PRU01363"/>
    </source>
</evidence>
<keyword evidence="6" id="KW-0597">Phosphoprotein</keyword>
<dbReference type="InterPro" id="IPR049552">
    <property type="entry name" value="PKS_DH_N"/>
</dbReference>
<dbReference type="InterPro" id="IPR016039">
    <property type="entry name" value="Thiolase-like"/>
</dbReference>
<feature type="domain" description="Carrier" evidence="13">
    <location>
        <begin position="1967"/>
        <end position="2041"/>
    </location>
</feature>
<feature type="active site" description="Proton donor; for dehydratase activity" evidence="12">
    <location>
        <position position="249"/>
    </location>
</feature>
<evidence type="ECO:0000259" key="13">
    <source>
        <dbReference type="PROSITE" id="PS50075"/>
    </source>
</evidence>
<keyword evidence="4" id="KW-0596">Phosphopantetheine</keyword>
<feature type="active site" description="Proton acceptor; for dehydratase activity" evidence="12">
    <location>
        <position position="72"/>
    </location>
</feature>
<keyword evidence="17" id="KW-1185">Reference proteome</keyword>
<dbReference type="Pfam" id="PF22336">
    <property type="entry name" value="RhiE-like_linker"/>
    <property type="match status" value="1"/>
</dbReference>
<evidence type="ECO:0000256" key="8">
    <source>
        <dbReference type="ARBA" id="ARBA00022737"/>
    </source>
</evidence>
<dbReference type="GO" id="GO:0006633">
    <property type="term" value="P:fatty acid biosynthetic process"/>
    <property type="evidence" value="ECO:0007669"/>
    <property type="project" value="TreeGrafter"/>
</dbReference>
<sequence>MIDFVTYVVRELKSKRLSKTDALALIKQFSINSQTTSGSSALHPLLHSNTSDLSEQSYTSTFYGDEFFLKDHQVKGQKVLPGVAYLEMARAAVEGAMQVRQESTIIELRNVVWAQPIIVSGPKEVTIALFGSDNEIQNGYINFEIYTLIDGAEEEVKETIHCQGQAIVVKKSTPGKLDLARLREQTQQGSFQSNSVYAAYADLGFNYGAGHRGIQTIYKGDRQLLAHLDLPVVGEAGSQKYVLHPGLMDSAVQSAIGFFDDLSQLPAQPSLPFALESVKIFSPCSKNMYAWVRYTAGEDPNSKITKLDIDVCDQDGNVCVQMQGFTSRELRTKAVATEQQQTIDTLLAAPEWQVSPKSPQSNKPKYAQQHLVLCGLPDVDEEKVQRLMPEVQLLALKPEKDRDIAGRYLEVAQACFASLRKILGNKPQGTTIIQIVAPYDLQETFFAGLSGMINTAMLENPQLIGQIILVESQLKTQELVERLKYDQDRPRDTTIKYEQGIRNILRWKITANTEQQPAIPFKERGVYVITGGLGGLGQLFAREIIQRTANSRIILTGRSAQKDLKEKQSVLKALRAISDGIEYRQLEVEDLTQVERFVNTVIDEYGQINGIIHSAGMIADNYILKKDDTEFDSVLRPKVAGTYNLDLACRNTDLDFFVLFSSVASVFGNIGQADYAAANGFMNQFADYRNHLVSKKQRQGKTLALHWPLWLEGGMNPDQATRELLRETTGMSPMKTASGMHAFYQALALQYGQVLVLEGNLPQLKALLEESGNRTASGFGLQSIDAEVSNAETNHGDLSEMTREYLRKEFAEVLKLSPHRIDVQQPLEKYGIDSILALTLTTQLEKTFGSLPKTLFFEYQTLQELTGYFVKAFSEVLSARFAQKKHMPEQSQPIEVAPKPAAQLRNRKATTRSFRSQVRNEIADKDTFLAEPIAIVGMSGRYPEAVDIERYWHNLREGKDCIIEVPRERWDWREYYTADRNKNGHHYSKWGGFISGVDEFDPRFFNISPREAEFIDPQERLFLQHAWMAVEDAGYSRTSLQMPRENDLTGQVGVYAGVMYSEYQLFGIEASMRGKPMSVPGSYASIANRVSYTLNLHGPSMTLDTMCSSSLSAIHLACQDLKLGRTDMAIAGGVNVSIHPNKYLFLSAGRFISADGHCQSFGEGGDGYIPGEGVGVVVLKRLSEAVRDRDHIYGVIKGSSLNHGGKTNGYSVPNPRAQAALISQVLKESETDPRHVSYIEAHGTGTKLGDPIEIAALTQAFQHHTQDTGYCLIGSAKSNIGHCESAAGIAGLTKVLLQMKYRQIVPSLHSSVLNPYIDFQNTPFVVNQTLRAWDAPVIDGQQVSRVAGISAFGAGGSNAHLIVEEFIPPTEINKSPVNIEITDRVIIPLSARTPEQLKQKAIDLLNHINGSQPDLVSMAYTLQVGREAMEERIGFIVDNIDDLAEKLQAWINGEQEAENVFYGHMKQNNSLLSLMSADDDFEHTLSKWIIGKKLAKVLELWVNGLELDWNKLYGSVKPQRISLPTYPFAKERYWIDSTGKELPAPTEATTMALHPLVHTNTSKFNQQSYSSTFTGNEFFFKDYQVNTGNGYAQKMLPAVALLEMARAAVEQASEPQQTPVVTELHHIEWGQPVVGGEGKQVNIALFADENNVIDFEVFSQQSGEETVHCLGQVVHSTGRGATRVDIDSLRRQMIKGSYGPGKLYPFFSAMGLHYGPAHQGLVSVNKGEHQLLAQLQLPASVAAGQNDYILHPALLDAALQASVCLLTDLNRQPHHAFLPLTLEQLAIVAPCTKEMYTWVRFAKSNNGQGGKTRLDIDLSDEHGNICVQLRGLSFYEMSINVNAIGTQEIDVGTSQPHTDVAAPAPSKEKPRAIPMVNFHDINGVANTITAKPRAIQLLATQDMPASFEKTQVSKPQAIRLDNSQQTVVFEGTEKQLAPALSAPNGSGDSQNVQVVSSQEPEPDYTKAQLHEYLRKSLAEALYLDSSEIDISKPFVDLGLDSIVGVEWMKVVNKRLGLDVSATRVYDYSTIQALGAFLHKELEGSPGERFSGKLSPTFSE</sequence>
<accession>L8JXX3</accession>
<dbReference type="GO" id="GO:0005886">
    <property type="term" value="C:plasma membrane"/>
    <property type="evidence" value="ECO:0007669"/>
    <property type="project" value="TreeGrafter"/>
</dbReference>
<feature type="domain" description="PKS/mFAS DH" evidence="15">
    <location>
        <begin position="1554"/>
        <end position="1843"/>
    </location>
</feature>
<dbReference type="eggNOG" id="COG3321">
    <property type="taxonomic scope" value="Bacteria"/>
</dbReference>
<dbReference type="InterPro" id="IPR054514">
    <property type="entry name" value="RhiE-like_linker"/>
</dbReference>
<dbReference type="GO" id="GO:0071770">
    <property type="term" value="P:DIM/DIP cell wall layer assembly"/>
    <property type="evidence" value="ECO:0007669"/>
    <property type="project" value="TreeGrafter"/>
</dbReference>
<evidence type="ECO:0000256" key="11">
    <source>
        <dbReference type="ARBA" id="ARBA00054155"/>
    </source>
</evidence>
<dbReference type="STRING" id="1237149.C900_01927"/>
<dbReference type="InterPro" id="IPR020807">
    <property type="entry name" value="PKS_DH"/>
</dbReference>
<dbReference type="EMBL" id="AMZN01000028">
    <property type="protein sequence ID" value="ELR72062.1"/>
    <property type="molecule type" value="Genomic_DNA"/>
</dbReference>
<dbReference type="GO" id="GO:0005737">
    <property type="term" value="C:cytoplasm"/>
    <property type="evidence" value="ECO:0007669"/>
    <property type="project" value="UniProtKB-SubCell"/>
</dbReference>
<dbReference type="InterPro" id="IPR050091">
    <property type="entry name" value="PKS_NRPS_Biosynth_Enz"/>
</dbReference>
<evidence type="ECO:0000313" key="17">
    <source>
        <dbReference type="Proteomes" id="UP000011135"/>
    </source>
</evidence>
<dbReference type="SUPFAM" id="SSF47336">
    <property type="entry name" value="ACP-like"/>
    <property type="match status" value="2"/>
</dbReference>
<dbReference type="FunFam" id="3.40.47.10:FF:000019">
    <property type="entry name" value="Polyketide synthase type I"/>
    <property type="match status" value="1"/>
</dbReference>
<dbReference type="Gene3D" id="3.10.129.110">
    <property type="entry name" value="Polyketide synthase dehydratase"/>
    <property type="match status" value="2"/>
</dbReference>
<dbReference type="SMART" id="SM00823">
    <property type="entry name" value="PKS_PP"/>
    <property type="match status" value="2"/>
</dbReference>
<dbReference type="GO" id="GO:0031177">
    <property type="term" value="F:phosphopantetheine binding"/>
    <property type="evidence" value="ECO:0007669"/>
    <property type="project" value="InterPro"/>
</dbReference>
<dbReference type="PANTHER" id="PTHR43775:SF37">
    <property type="entry name" value="SI:DKEY-61P9.11"/>
    <property type="match status" value="1"/>
</dbReference>
<dbReference type="PROSITE" id="PS52004">
    <property type="entry name" value="KS3_2"/>
    <property type="match status" value="1"/>
</dbReference>
<feature type="region of interest" description="N-terminal hotdog fold" evidence="12">
    <location>
        <begin position="1554"/>
        <end position="1680"/>
    </location>
</feature>
<dbReference type="Gene3D" id="3.40.47.10">
    <property type="match status" value="1"/>
</dbReference>
<dbReference type="InterPro" id="IPR036736">
    <property type="entry name" value="ACP-like_sf"/>
</dbReference>
<keyword evidence="7" id="KW-0808">Transferase</keyword>
<dbReference type="InterPro" id="IPR049900">
    <property type="entry name" value="PKS_mFAS_DH"/>
</dbReference>
<evidence type="ECO:0000256" key="2">
    <source>
        <dbReference type="ARBA" id="ARBA00004496"/>
    </source>
</evidence>
<comment type="caution">
    <text evidence="12">Lacks conserved residue(s) required for the propagation of feature annotation.</text>
</comment>
<dbReference type="FunFam" id="1.10.1200.10:FF:000019">
    <property type="entry name" value="Phenolpthiocerol synthesis type-I polyketide synthase PPSA"/>
    <property type="match status" value="1"/>
</dbReference>
<dbReference type="SUPFAM" id="SSF53901">
    <property type="entry name" value="Thiolase-like"/>
    <property type="match status" value="1"/>
</dbReference>
<dbReference type="InterPro" id="IPR049551">
    <property type="entry name" value="PKS_DH_C"/>
</dbReference>
<comment type="pathway">
    <text evidence="3">Antibiotic biosynthesis.</text>
</comment>
<comment type="subcellular location">
    <subcellularLocation>
        <location evidence="2">Cytoplasm</location>
    </subcellularLocation>
</comment>
<dbReference type="InterPro" id="IPR014030">
    <property type="entry name" value="Ketoacyl_synth_N"/>
</dbReference>
<dbReference type="InterPro" id="IPR036291">
    <property type="entry name" value="NAD(P)-bd_dom_sf"/>
</dbReference>
<feature type="region of interest" description="C-terminal hotdog fold" evidence="12">
    <location>
        <begin position="1694"/>
        <end position="1843"/>
    </location>
</feature>
<feature type="domain" description="PKS/mFAS DH" evidence="15">
    <location>
        <begin position="43"/>
        <end position="336"/>
    </location>
</feature>
<gene>
    <name evidence="16" type="ORF">C900_01927</name>
</gene>
<dbReference type="Pfam" id="PF21089">
    <property type="entry name" value="PKS_DH_N"/>
    <property type="match status" value="2"/>
</dbReference>